<dbReference type="GO" id="GO:0004252">
    <property type="term" value="F:serine-type endopeptidase activity"/>
    <property type="evidence" value="ECO:0007669"/>
    <property type="project" value="InterPro"/>
</dbReference>
<dbReference type="GO" id="GO:0006465">
    <property type="term" value="P:signal peptide processing"/>
    <property type="evidence" value="ECO:0007669"/>
    <property type="project" value="InterPro"/>
</dbReference>
<keyword evidence="6" id="KW-0645">Protease</keyword>
<dbReference type="EMBL" id="CP019791">
    <property type="protein sequence ID" value="AQT69415.1"/>
    <property type="molecule type" value="Genomic_DNA"/>
</dbReference>
<dbReference type="CDD" id="cd06530">
    <property type="entry name" value="S26_SPase_I"/>
    <property type="match status" value="1"/>
</dbReference>
<dbReference type="InterPro" id="IPR019757">
    <property type="entry name" value="Pept_S26A_signal_pept_1_Lys-AS"/>
</dbReference>
<dbReference type="STRING" id="1936003.STSP2_02604"/>
<evidence type="ECO:0000256" key="6">
    <source>
        <dbReference type="RuleBase" id="RU362042"/>
    </source>
</evidence>
<dbReference type="GO" id="GO:0016020">
    <property type="term" value="C:membrane"/>
    <property type="evidence" value="ECO:0007669"/>
    <property type="project" value="UniProtKB-SubCell"/>
</dbReference>
<comment type="subcellular location">
    <subcellularLocation>
        <location evidence="6">Membrane</location>
        <topology evidence="6">Single-pass type II membrane protein</topology>
    </subcellularLocation>
</comment>
<dbReference type="Pfam" id="PF10502">
    <property type="entry name" value="Peptidase_S26"/>
    <property type="match status" value="2"/>
</dbReference>
<protein>
    <recommendedName>
        <fullName evidence="4 6">Signal peptidase I</fullName>
        <ecNumber evidence="3 6">3.4.21.89</ecNumber>
    </recommendedName>
</protein>
<reference evidence="9" key="1">
    <citation type="submission" date="2017-02" db="EMBL/GenBank/DDBJ databases">
        <title>Comparative genomics and description of representatives of a novel lineage of planctomycetes thriving in anoxic sediments.</title>
        <authorList>
            <person name="Spring S."/>
            <person name="Bunk B."/>
            <person name="Sproer C."/>
        </authorList>
    </citation>
    <scope>NUCLEOTIDE SEQUENCE [LARGE SCALE GENOMIC DNA]</scope>
    <source>
        <strain evidence="9">ST-NAGAB-D1</strain>
    </source>
</reference>
<evidence type="ECO:0000313" key="8">
    <source>
        <dbReference type="EMBL" id="AQT69415.1"/>
    </source>
</evidence>
<evidence type="ECO:0000256" key="5">
    <source>
        <dbReference type="ARBA" id="ARBA00022801"/>
    </source>
</evidence>
<keyword evidence="6" id="KW-1133">Transmembrane helix</keyword>
<dbReference type="InterPro" id="IPR036286">
    <property type="entry name" value="LexA/Signal_pep-like_sf"/>
</dbReference>
<dbReference type="AlphaFoldDB" id="A0A1U9NNK6"/>
<dbReference type="InterPro" id="IPR019533">
    <property type="entry name" value="Peptidase_S26"/>
</dbReference>
<dbReference type="InterPro" id="IPR000223">
    <property type="entry name" value="Pept_S26A_signal_pept_1"/>
</dbReference>
<feature type="transmembrane region" description="Helical" evidence="6">
    <location>
        <begin position="21"/>
        <end position="44"/>
    </location>
</feature>
<evidence type="ECO:0000256" key="4">
    <source>
        <dbReference type="ARBA" id="ARBA00019232"/>
    </source>
</evidence>
<dbReference type="EC" id="3.4.21.89" evidence="3 6"/>
<evidence type="ECO:0000259" key="7">
    <source>
        <dbReference type="Pfam" id="PF10502"/>
    </source>
</evidence>
<dbReference type="Proteomes" id="UP000189674">
    <property type="component" value="Chromosome"/>
</dbReference>
<dbReference type="PROSITE" id="PS00761">
    <property type="entry name" value="SPASE_I_3"/>
    <property type="match status" value="1"/>
</dbReference>
<dbReference type="PANTHER" id="PTHR43390">
    <property type="entry name" value="SIGNAL PEPTIDASE I"/>
    <property type="match status" value="1"/>
</dbReference>
<dbReference type="GO" id="GO:0009003">
    <property type="term" value="F:signal peptidase activity"/>
    <property type="evidence" value="ECO:0007669"/>
    <property type="project" value="UniProtKB-EC"/>
</dbReference>
<comment type="catalytic activity">
    <reaction evidence="1 6">
        <text>Cleavage of hydrophobic, N-terminal signal or leader sequences from secreted and periplasmic proteins.</text>
        <dbReference type="EC" id="3.4.21.89"/>
    </reaction>
</comment>
<evidence type="ECO:0000313" key="9">
    <source>
        <dbReference type="Proteomes" id="UP000189674"/>
    </source>
</evidence>
<organism evidence="8 9">
    <name type="scientific">Anaerohalosphaera lusitana</name>
    <dbReference type="NCBI Taxonomy" id="1936003"/>
    <lineage>
        <taxon>Bacteria</taxon>
        <taxon>Pseudomonadati</taxon>
        <taxon>Planctomycetota</taxon>
        <taxon>Phycisphaerae</taxon>
        <taxon>Sedimentisphaerales</taxon>
        <taxon>Anaerohalosphaeraceae</taxon>
        <taxon>Anaerohalosphaera</taxon>
    </lineage>
</organism>
<dbReference type="Gene3D" id="2.10.109.10">
    <property type="entry name" value="Umud Fragment, subunit A"/>
    <property type="match status" value="2"/>
</dbReference>
<dbReference type="NCBIfam" id="TIGR02227">
    <property type="entry name" value="sigpep_I_bact"/>
    <property type="match status" value="1"/>
</dbReference>
<sequence length="540" mass="60760">MAQRNKRNKNKKSGLADSVLGTAEWVLMAFSVTLVFIVFVMQAYTIPTGSMASSLKGAHFKLRCSQCGYLYDYGFDHQRYNLSPNVTPGGDNVVIEPLRTGRGNRVQRTLPPRCPSCGYFMAPVKLSYGRPVVPPERVGPVTKGDRIFVLKCIYQFIEPSRWDVVVFKNPVEPAINYIKRMIALPGETVEIVDGDIYIDGKMARKPENVQEEMWMSVYDNDYHPVEPEIARYNGHTWVQPFVNTEGSQWDLTENSGRLFKLESSPDNIHTIYYDTSKGNDFRASYAYNNPRSYKFMPVCSDLMAQFQVQAGQGDAVLGAELTKYGIRYRGRVNSDGTMVISRIDAEDTITELAAGQGKWVQGDEAKRFRFMNVDHRLVLEFGDSQIEYDLGRDRDDAGTIIKVMPEAKIFGAGELTLSHVGLFRDMHYTQVTQNGDHILRAGAGDPFTLSDDQYFVCGDNSPASFDSRLWDQPGLGNSGREYREGVVPREYLVGKAFFVYWPGGYQPKIGNKGFGPRLVPNTRGMKAIYGGRYQTDTATD</sequence>
<gene>
    <name evidence="8" type="primary">sipT</name>
    <name evidence="8" type="ORF">STSP2_02604</name>
</gene>
<proteinExistence type="inferred from homology"/>
<comment type="similarity">
    <text evidence="2 6">Belongs to the peptidase S26 family.</text>
</comment>
<evidence type="ECO:0000256" key="2">
    <source>
        <dbReference type="ARBA" id="ARBA00009370"/>
    </source>
</evidence>
<evidence type="ECO:0000256" key="1">
    <source>
        <dbReference type="ARBA" id="ARBA00000677"/>
    </source>
</evidence>
<dbReference type="RefSeq" id="WP_205847893.1">
    <property type="nucleotide sequence ID" value="NZ_CP019791.1"/>
</dbReference>
<keyword evidence="9" id="KW-1185">Reference proteome</keyword>
<keyword evidence="5 6" id="KW-0378">Hydrolase</keyword>
<accession>A0A1U9NNK6</accession>
<dbReference type="PANTHER" id="PTHR43390:SF1">
    <property type="entry name" value="CHLOROPLAST PROCESSING PEPTIDASE"/>
    <property type="match status" value="1"/>
</dbReference>
<feature type="domain" description="Peptidase S26" evidence="7">
    <location>
        <begin position="445"/>
        <end position="501"/>
    </location>
</feature>
<dbReference type="PROSITE" id="PS00760">
    <property type="entry name" value="SPASE_I_2"/>
    <property type="match status" value="1"/>
</dbReference>
<dbReference type="KEGG" id="alus:STSP2_02604"/>
<feature type="domain" description="Peptidase S26" evidence="7">
    <location>
        <begin position="142"/>
        <end position="210"/>
    </location>
</feature>
<dbReference type="SUPFAM" id="SSF51306">
    <property type="entry name" value="LexA/Signal peptidase"/>
    <property type="match status" value="2"/>
</dbReference>
<dbReference type="PRINTS" id="PR00727">
    <property type="entry name" value="LEADERPTASE"/>
</dbReference>
<keyword evidence="6" id="KW-0812">Transmembrane</keyword>
<name>A0A1U9NNK6_9BACT</name>
<dbReference type="InterPro" id="IPR019758">
    <property type="entry name" value="Pept_S26A_signal_pept_1_CS"/>
</dbReference>
<evidence type="ECO:0000256" key="3">
    <source>
        <dbReference type="ARBA" id="ARBA00013208"/>
    </source>
</evidence>
<keyword evidence="6" id="KW-0472">Membrane</keyword>